<dbReference type="GO" id="GO:0006260">
    <property type="term" value="P:DNA replication"/>
    <property type="evidence" value="ECO:0007669"/>
    <property type="project" value="UniProtKB-KW"/>
</dbReference>
<dbReference type="Gene3D" id="3.40.5.50">
    <property type="match status" value="1"/>
</dbReference>
<dbReference type="Pfam" id="PF25005">
    <property type="entry name" value="PSF2_N"/>
    <property type="match status" value="1"/>
</dbReference>
<evidence type="ECO:0000256" key="4">
    <source>
        <dbReference type="ARBA" id="ARBA00023242"/>
    </source>
</evidence>
<dbReference type="SUPFAM" id="SSF158573">
    <property type="entry name" value="GINS helical bundle-like"/>
    <property type="match status" value="1"/>
</dbReference>
<evidence type="ECO:0000313" key="9">
    <source>
        <dbReference type="Proteomes" id="UP000186176"/>
    </source>
</evidence>
<keyword evidence="4" id="KW-0539">Nucleus</keyword>
<evidence type="ECO:0000256" key="5">
    <source>
        <dbReference type="SAM" id="MobiDB-lite"/>
    </source>
</evidence>
<feature type="domain" description="GINS subunit" evidence="6">
    <location>
        <begin position="81"/>
        <end position="171"/>
    </location>
</feature>
<comment type="caution">
    <text evidence="8">The sequence shown here is derived from an EMBL/GenBank/DDBJ whole genome shotgun (WGS) entry which is preliminary data.</text>
</comment>
<sequence length="219" mass="25664">MKNLSFSVETRSDKAISFEESLFIAEEQTQVEIIPNIKMGKKLIFSVEIGPFVPYQKSKVPLWIAKYLDSKNLCKLIPPNWLTQEGLRKLLMDEDKLGQESFCFIDFYYYQIANIYFQLRNDPFNGKKNKVKKLFQDLLNRRQAKLKANYKHLTLPKALDVTNLGLIELNFGSNECFHTLSDLQNLWMNTIPINSTTQMQTQQYSSQEDDYNSNHHYVD</sequence>
<dbReference type="RefSeq" id="XP_028875929.1">
    <property type="nucleotide sequence ID" value="XM_029017350.1"/>
</dbReference>
<dbReference type="GO" id="GO:0000811">
    <property type="term" value="C:GINS complex"/>
    <property type="evidence" value="ECO:0007669"/>
    <property type="project" value="TreeGrafter"/>
</dbReference>
<evidence type="ECO:0000313" key="8">
    <source>
        <dbReference type="EMBL" id="OII74783.1"/>
    </source>
</evidence>
<evidence type="ECO:0000256" key="3">
    <source>
        <dbReference type="ARBA" id="ARBA00022705"/>
    </source>
</evidence>
<accession>A0A1J4ML70</accession>
<gene>
    <name evidence="8" type="ORF">cubi_00336</name>
</gene>
<dbReference type="InterPro" id="IPR036224">
    <property type="entry name" value="GINS_bundle-like_dom_sf"/>
</dbReference>
<feature type="region of interest" description="Disordered" evidence="5">
    <location>
        <begin position="198"/>
        <end position="219"/>
    </location>
</feature>
<dbReference type="OrthoDB" id="1938138at2759"/>
<name>A0A1J4ML70_9CRYT</name>
<dbReference type="InterPro" id="IPR056784">
    <property type="entry name" value="PSF2_N"/>
</dbReference>
<dbReference type="CDD" id="cd21694">
    <property type="entry name" value="GINS_B_Psf2"/>
    <property type="match status" value="1"/>
</dbReference>
<dbReference type="GO" id="GO:0000727">
    <property type="term" value="P:double-strand break repair via break-induced replication"/>
    <property type="evidence" value="ECO:0007669"/>
    <property type="project" value="TreeGrafter"/>
</dbReference>
<dbReference type="AlphaFoldDB" id="A0A1J4ML70"/>
<evidence type="ECO:0000256" key="2">
    <source>
        <dbReference type="ARBA" id="ARBA00010565"/>
    </source>
</evidence>
<dbReference type="SUPFAM" id="SSF160059">
    <property type="entry name" value="PriA/YqbF domain"/>
    <property type="match status" value="1"/>
</dbReference>
<dbReference type="VEuPathDB" id="CryptoDB:cubi_00336"/>
<dbReference type="InterPro" id="IPR007257">
    <property type="entry name" value="GINS_Psf2"/>
</dbReference>
<proteinExistence type="inferred from homology"/>
<feature type="domain" description="DNA replication complex GINS protein PSF2 N-terminal" evidence="7">
    <location>
        <begin position="18"/>
        <end position="77"/>
    </location>
</feature>
<evidence type="ECO:0000256" key="1">
    <source>
        <dbReference type="ARBA" id="ARBA00004123"/>
    </source>
</evidence>
<dbReference type="InterPro" id="IPR021151">
    <property type="entry name" value="GINS_A"/>
</dbReference>
<evidence type="ECO:0000259" key="6">
    <source>
        <dbReference type="Pfam" id="PF05916"/>
    </source>
</evidence>
<organism evidence="8 9">
    <name type="scientific">Cryptosporidium ubiquitum</name>
    <dbReference type="NCBI Taxonomy" id="857276"/>
    <lineage>
        <taxon>Eukaryota</taxon>
        <taxon>Sar</taxon>
        <taxon>Alveolata</taxon>
        <taxon>Apicomplexa</taxon>
        <taxon>Conoidasida</taxon>
        <taxon>Coccidia</taxon>
        <taxon>Eucoccidiorida</taxon>
        <taxon>Eimeriorina</taxon>
        <taxon>Cryptosporidiidae</taxon>
        <taxon>Cryptosporidium</taxon>
    </lineage>
</organism>
<dbReference type="Pfam" id="PF05916">
    <property type="entry name" value="Sld5"/>
    <property type="match status" value="1"/>
</dbReference>
<dbReference type="PANTHER" id="PTHR12772:SF0">
    <property type="entry name" value="DNA REPLICATION COMPLEX GINS PROTEIN PSF2"/>
    <property type="match status" value="1"/>
</dbReference>
<evidence type="ECO:0000259" key="7">
    <source>
        <dbReference type="Pfam" id="PF25005"/>
    </source>
</evidence>
<comment type="similarity">
    <text evidence="2">Belongs to the GINS2/PSF2 family.</text>
</comment>
<dbReference type="EMBL" id="LRBP01000009">
    <property type="protein sequence ID" value="OII74783.1"/>
    <property type="molecule type" value="Genomic_DNA"/>
</dbReference>
<reference evidence="8 9" key="1">
    <citation type="submission" date="2016-10" db="EMBL/GenBank/DDBJ databases">
        <title>Reductive evolution of mitochondrial metabolism and differential evolution of invasion-related proteins in Cryptosporidium.</title>
        <authorList>
            <person name="Liu S."/>
            <person name="Roellig D.M."/>
            <person name="Guo Y."/>
            <person name="Li N."/>
            <person name="Frace M.A."/>
            <person name="Tang K."/>
            <person name="Zhang L."/>
            <person name="Feng Y."/>
            <person name="Xiao L."/>
        </authorList>
    </citation>
    <scope>NUCLEOTIDE SEQUENCE [LARGE SCALE GENOMIC DNA]</scope>
    <source>
        <strain evidence="8">39726</strain>
    </source>
</reference>
<protein>
    <submittedName>
        <fullName evidence="8">Uncharacterized protein</fullName>
    </submittedName>
</protein>
<keyword evidence="3" id="KW-0235">DNA replication</keyword>
<keyword evidence="9" id="KW-1185">Reference proteome</keyword>
<dbReference type="Proteomes" id="UP000186176">
    <property type="component" value="Unassembled WGS sequence"/>
</dbReference>
<dbReference type="Gene3D" id="1.20.58.1020">
    <property type="match status" value="1"/>
</dbReference>
<comment type="subcellular location">
    <subcellularLocation>
        <location evidence="1">Nucleus</location>
    </subcellularLocation>
</comment>
<dbReference type="PANTHER" id="PTHR12772">
    <property type="entry name" value="DNA REPLICATION COMPLEX GINS PROTEIN PSF2"/>
    <property type="match status" value="1"/>
</dbReference>
<dbReference type="GeneID" id="39977129"/>